<evidence type="ECO:0000313" key="2">
    <source>
        <dbReference type="EMBL" id="TSJ43544.1"/>
    </source>
</evidence>
<dbReference type="OrthoDB" id="5431540at2"/>
<organism evidence="2 3">
    <name type="scientific">Mucilaginibacter corticis</name>
    <dbReference type="NCBI Taxonomy" id="2597670"/>
    <lineage>
        <taxon>Bacteria</taxon>
        <taxon>Pseudomonadati</taxon>
        <taxon>Bacteroidota</taxon>
        <taxon>Sphingobacteriia</taxon>
        <taxon>Sphingobacteriales</taxon>
        <taxon>Sphingobacteriaceae</taxon>
        <taxon>Mucilaginibacter</taxon>
    </lineage>
</organism>
<keyword evidence="1" id="KW-0732">Signal</keyword>
<protein>
    <submittedName>
        <fullName evidence="2">DUF922 domain-containing protein</fullName>
    </submittedName>
</protein>
<reference evidence="2 3" key="1">
    <citation type="submission" date="2019-07" db="EMBL/GenBank/DDBJ databases">
        <authorList>
            <person name="Huq M.A."/>
        </authorList>
    </citation>
    <scope>NUCLEOTIDE SEQUENCE [LARGE SCALE GENOMIC DNA]</scope>
    <source>
        <strain evidence="2 3">MAH-19</strain>
    </source>
</reference>
<dbReference type="RefSeq" id="WP_144247110.1">
    <property type="nucleotide sequence ID" value="NZ_VLPK01000001.1"/>
</dbReference>
<proteinExistence type="predicted"/>
<dbReference type="Pfam" id="PF06037">
    <property type="entry name" value="DUF922"/>
    <property type="match status" value="1"/>
</dbReference>
<dbReference type="Proteomes" id="UP000318733">
    <property type="component" value="Unassembled WGS sequence"/>
</dbReference>
<keyword evidence="3" id="KW-1185">Reference proteome</keyword>
<feature type="chain" id="PRO_5021709071" evidence="1">
    <location>
        <begin position="24"/>
        <end position="187"/>
    </location>
</feature>
<dbReference type="EMBL" id="VLPK01000001">
    <property type="protein sequence ID" value="TSJ43544.1"/>
    <property type="molecule type" value="Genomic_DNA"/>
</dbReference>
<comment type="caution">
    <text evidence="2">The sequence shown here is derived from an EMBL/GenBank/DDBJ whole genome shotgun (WGS) entry which is preliminary data.</text>
</comment>
<dbReference type="AlphaFoldDB" id="A0A556MUC4"/>
<gene>
    <name evidence="2" type="ORF">FO440_04975</name>
</gene>
<evidence type="ECO:0000256" key="1">
    <source>
        <dbReference type="SAM" id="SignalP"/>
    </source>
</evidence>
<dbReference type="InterPro" id="IPR010321">
    <property type="entry name" value="DUF922"/>
</dbReference>
<evidence type="ECO:0000313" key="3">
    <source>
        <dbReference type="Proteomes" id="UP000318733"/>
    </source>
</evidence>
<sequence length="187" mass="21945">MKVSFVRGMAAACLWLCSNFALAQDGNYRRLTADDFMGTPHVNGDNAIAYTNCSIHFRYQAYHENGVYRLVFDVPLTMNRDRSWMDKSRITSQKMLAEVLKHEQGHYNIAYMEQQEILRVAARTRFDYNYQAEASAMFNRIHAKYQVLNANYDADTRHMLDVAQQHSWDVYFQRRLAYMPPVEQTGY</sequence>
<accession>A0A556MUC4</accession>
<name>A0A556MUC4_9SPHI</name>
<feature type="signal peptide" evidence="1">
    <location>
        <begin position="1"/>
        <end position="23"/>
    </location>
</feature>